<protein>
    <submittedName>
        <fullName evidence="1">Uncharacterized protein</fullName>
    </submittedName>
</protein>
<evidence type="ECO:0000313" key="1">
    <source>
        <dbReference type="EMBL" id="EMA56152.1"/>
    </source>
</evidence>
<dbReference type="EMBL" id="AOMF01000090">
    <property type="protein sequence ID" value="EMA56152.1"/>
    <property type="molecule type" value="Genomic_DNA"/>
</dbReference>
<name>M0NDU9_9EURY</name>
<dbReference type="Proteomes" id="UP000011680">
    <property type="component" value="Unassembled WGS sequence"/>
</dbReference>
<dbReference type="STRING" id="1227457.C451_03919"/>
<sequence length="72" mass="8264">MRMAATRAVPQRLNGCISGASPNARPVKFSIPWNTRTARMLRRVLYTQMISRVWRTIDGSHYQSSRAKDRSV</sequence>
<comment type="caution">
    <text evidence="1">The sequence shown here is derived from an EMBL/GenBank/DDBJ whole genome shotgun (WGS) entry which is preliminary data.</text>
</comment>
<proteinExistence type="predicted"/>
<dbReference type="AlphaFoldDB" id="M0NDU9"/>
<evidence type="ECO:0000313" key="2">
    <source>
        <dbReference type="Proteomes" id="UP000011680"/>
    </source>
</evidence>
<gene>
    <name evidence="1" type="ORF">C451_03919</name>
</gene>
<organism evidence="1 2">
    <name type="scientific">Halococcus thailandensis JCM 13552</name>
    <dbReference type="NCBI Taxonomy" id="1227457"/>
    <lineage>
        <taxon>Archaea</taxon>
        <taxon>Methanobacteriati</taxon>
        <taxon>Methanobacteriota</taxon>
        <taxon>Stenosarchaea group</taxon>
        <taxon>Halobacteria</taxon>
        <taxon>Halobacteriales</taxon>
        <taxon>Halococcaceae</taxon>
        <taxon>Halococcus</taxon>
    </lineage>
</organism>
<accession>M0NDU9</accession>
<reference evidence="1 2" key="1">
    <citation type="journal article" date="2014" name="PLoS Genet.">
        <title>Phylogenetically driven sequencing of extremely halophilic archaea reveals strategies for static and dynamic osmo-response.</title>
        <authorList>
            <person name="Becker E.A."/>
            <person name="Seitzer P.M."/>
            <person name="Tritt A."/>
            <person name="Larsen D."/>
            <person name="Krusor M."/>
            <person name="Yao A.I."/>
            <person name="Wu D."/>
            <person name="Madern D."/>
            <person name="Eisen J.A."/>
            <person name="Darling A.E."/>
            <person name="Facciotti M.T."/>
        </authorList>
    </citation>
    <scope>NUCLEOTIDE SEQUENCE [LARGE SCALE GENOMIC DNA]</scope>
    <source>
        <strain evidence="1 2">JCM 13552</strain>
    </source>
</reference>
<keyword evidence="2" id="KW-1185">Reference proteome</keyword>